<dbReference type="SUPFAM" id="SSF58038">
    <property type="entry name" value="SNARE fusion complex"/>
    <property type="match status" value="1"/>
</dbReference>
<evidence type="ECO:0000313" key="5">
    <source>
        <dbReference type="EMBL" id="LAB70388.1"/>
    </source>
</evidence>
<evidence type="ECO:0000256" key="2">
    <source>
        <dbReference type="SAM" id="MobiDB-lite"/>
    </source>
</evidence>
<proteinExistence type="evidence at transcript level"/>
<dbReference type="InterPro" id="IPR042887">
    <property type="entry name" value="VAMP4"/>
</dbReference>
<sequence>MYSSTTHSIDNEDVEKSRDDERERLIDAGDDEEEEDFFLKGPSAKKSVRFATDKMKNVQAQISDVTEAMRDNVGRLLERGDQLDNLNTRSQHLANTSDSFRNSSVRLRRGLWWQNTRSKIILAAVALLLLIVIFVPIIIKYNTA</sequence>
<feature type="compositionally biased region" description="Basic and acidic residues" evidence="2">
    <location>
        <begin position="14"/>
        <end position="27"/>
    </location>
</feature>
<dbReference type="GO" id="GO:0016020">
    <property type="term" value="C:membrane"/>
    <property type="evidence" value="ECO:0007669"/>
    <property type="project" value="InterPro"/>
</dbReference>
<evidence type="ECO:0000259" key="4">
    <source>
        <dbReference type="PROSITE" id="PS50892"/>
    </source>
</evidence>
<dbReference type="AlphaFoldDB" id="A0A2P2I8P8"/>
<evidence type="ECO:0000256" key="1">
    <source>
        <dbReference type="PROSITE-ProRule" id="PRU00290"/>
    </source>
</evidence>
<keyword evidence="1" id="KW-0175">Coiled coil</keyword>
<dbReference type="Gene3D" id="1.20.5.110">
    <property type="match status" value="1"/>
</dbReference>
<protein>
    <submittedName>
        <fullName evidence="5">Vesicle-associated membrane protein 4-like</fullName>
    </submittedName>
</protein>
<dbReference type="InterPro" id="IPR001388">
    <property type="entry name" value="Synaptobrevin-like"/>
</dbReference>
<dbReference type="InterPro" id="IPR042855">
    <property type="entry name" value="V_SNARE_CC"/>
</dbReference>
<dbReference type="GO" id="GO:0090161">
    <property type="term" value="P:Golgi ribbon formation"/>
    <property type="evidence" value="ECO:0007669"/>
    <property type="project" value="InterPro"/>
</dbReference>
<evidence type="ECO:0000256" key="3">
    <source>
        <dbReference type="SAM" id="Phobius"/>
    </source>
</evidence>
<keyword evidence="3" id="KW-1133">Transmembrane helix</keyword>
<evidence type="ECO:0000313" key="6">
    <source>
        <dbReference type="EMBL" id="LAC24414.1"/>
    </source>
</evidence>
<dbReference type="GO" id="GO:0016192">
    <property type="term" value="P:vesicle-mediated transport"/>
    <property type="evidence" value="ECO:0007669"/>
    <property type="project" value="InterPro"/>
</dbReference>
<keyword evidence="3" id="KW-0472">Membrane</keyword>
<dbReference type="EMBL" id="IACF01004799">
    <property type="protein sequence ID" value="LAB70388.1"/>
    <property type="molecule type" value="mRNA"/>
</dbReference>
<dbReference type="Pfam" id="PF00957">
    <property type="entry name" value="Synaptobrevin"/>
    <property type="match status" value="1"/>
</dbReference>
<feature type="transmembrane region" description="Helical" evidence="3">
    <location>
        <begin position="120"/>
        <end position="139"/>
    </location>
</feature>
<dbReference type="EMBL" id="IACT01005251">
    <property type="protein sequence ID" value="LAC24414.1"/>
    <property type="molecule type" value="mRNA"/>
</dbReference>
<reference evidence="6" key="1">
    <citation type="submission" date="2017-11" db="EMBL/GenBank/DDBJ databases">
        <title>The sensing device of the deep-sea amphipod.</title>
        <authorList>
            <person name="Kobayashi H."/>
            <person name="Nagahama T."/>
            <person name="Arai W."/>
            <person name="Sasagawa Y."/>
            <person name="Umeda M."/>
            <person name="Hayashi T."/>
            <person name="Nikaido I."/>
            <person name="Watanabe H."/>
            <person name="Oguri K."/>
            <person name="Kitazato H."/>
            <person name="Fujioka K."/>
            <person name="Kido Y."/>
            <person name="Takami H."/>
        </authorList>
    </citation>
    <scope>NUCLEOTIDE SEQUENCE</scope>
    <source>
        <tissue evidence="6">Whole body</tissue>
    </source>
</reference>
<reference evidence="5" key="2">
    <citation type="journal article" date="2018" name="Biosci. Biotechnol. Biochem.">
        <title>Polysaccharide hydrolase of the hadal zone amphipods Hirondellea gigas.</title>
        <authorList>
            <person name="Kobayashi H."/>
            <person name="Nagahama T."/>
            <person name="Arai W."/>
            <person name="Sasagawa Y."/>
            <person name="Umeda M."/>
            <person name="Hayashi T."/>
            <person name="Nikaido I."/>
            <person name="Watanabe H."/>
            <person name="Oguri K."/>
            <person name="Kitazato H."/>
            <person name="Fujioka K."/>
            <person name="Kido Y."/>
            <person name="Takami H."/>
        </authorList>
    </citation>
    <scope>NUCLEOTIDE SEQUENCE</scope>
    <source>
        <tissue evidence="5">Whole body</tissue>
    </source>
</reference>
<feature type="domain" description="V-SNARE coiled-coil homology" evidence="4">
    <location>
        <begin position="54"/>
        <end position="114"/>
    </location>
</feature>
<keyword evidence="3" id="KW-0812">Transmembrane</keyword>
<dbReference type="PRINTS" id="PR00219">
    <property type="entry name" value="SYNAPTOBREVN"/>
</dbReference>
<dbReference type="PANTHER" id="PTHR46897">
    <property type="entry name" value="VESICLE-ASSOCIATED MEMBRANE PROTEIN 4"/>
    <property type="match status" value="1"/>
</dbReference>
<dbReference type="PROSITE" id="PS50892">
    <property type="entry name" value="V_SNARE"/>
    <property type="match status" value="1"/>
</dbReference>
<feature type="region of interest" description="Disordered" evidence="2">
    <location>
        <begin position="1"/>
        <end position="32"/>
    </location>
</feature>
<dbReference type="PANTHER" id="PTHR46897:SF1">
    <property type="entry name" value="VESICLE-ASSOCIATED MEMBRANE PROTEIN 4"/>
    <property type="match status" value="1"/>
</dbReference>
<organism evidence="5">
    <name type="scientific">Hirondellea gigas</name>
    <dbReference type="NCBI Taxonomy" id="1518452"/>
    <lineage>
        <taxon>Eukaryota</taxon>
        <taxon>Metazoa</taxon>
        <taxon>Ecdysozoa</taxon>
        <taxon>Arthropoda</taxon>
        <taxon>Crustacea</taxon>
        <taxon>Multicrustacea</taxon>
        <taxon>Malacostraca</taxon>
        <taxon>Eumalacostraca</taxon>
        <taxon>Peracarida</taxon>
        <taxon>Amphipoda</taxon>
        <taxon>Amphilochidea</taxon>
        <taxon>Lysianassida</taxon>
        <taxon>Lysianassidira</taxon>
        <taxon>Lysianassoidea</taxon>
        <taxon>Lysianassidae</taxon>
        <taxon>Hirondellea</taxon>
    </lineage>
</organism>
<name>A0A2P2I8P8_9CRUS</name>
<accession>A0A2P2I8P8</accession>